<dbReference type="EMBL" id="LR796676">
    <property type="protein sequence ID" value="CAB4158732.1"/>
    <property type="molecule type" value="Genomic_DNA"/>
</dbReference>
<dbReference type="PANTHER" id="PTHR34408:SF1">
    <property type="entry name" value="GLYCOSYL HYDROLASE FAMILY 19 DOMAIN-CONTAINING PROTEIN HI_1415"/>
    <property type="match status" value="1"/>
</dbReference>
<reference evidence="1" key="1">
    <citation type="submission" date="2020-04" db="EMBL/GenBank/DDBJ databases">
        <authorList>
            <person name="Chiriac C."/>
            <person name="Salcher M."/>
            <person name="Ghai R."/>
            <person name="Kavagutti S V."/>
        </authorList>
    </citation>
    <scope>NUCLEOTIDE SEQUENCE</scope>
</reference>
<name>A0A6J5NJ46_9CAUD</name>
<evidence type="ECO:0000313" key="1">
    <source>
        <dbReference type="EMBL" id="CAB4158732.1"/>
    </source>
</evidence>
<dbReference type="SUPFAM" id="SSF53955">
    <property type="entry name" value="Lysozyme-like"/>
    <property type="match status" value="1"/>
</dbReference>
<protein>
    <submittedName>
        <fullName evidence="1">COG3179 Predicted chitinase</fullName>
    </submittedName>
</protein>
<organism evidence="1">
    <name type="scientific">uncultured Caudovirales phage</name>
    <dbReference type="NCBI Taxonomy" id="2100421"/>
    <lineage>
        <taxon>Viruses</taxon>
        <taxon>Duplodnaviria</taxon>
        <taxon>Heunggongvirae</taxon>
        <taxon>Uroviricota</taxon>
        <taxon>Caudoviricetes</taxon>
        <taxon>Peduoviridae</taxon>
        <taxon>Maltschvirus</taxon>
        <taxon>Maltschvirus maltsch</taxon>
    </lineage>
</organism>
<proteinExistence type="predicted"/>
<dbReference type="PANTHER" id="PTHR34408">
    <property type="entry name" value="FAMILY PROTEIN, PUTATIVE-RELATED"/>
    <property type="match status" value="1"/>
</dbReference>
<gene>
    <name evidence="1" type="ORF">UFOVP713_20</name>
</gene>
<dbReference type="Gene3D" id="1.10.530.10">
    <property type="match status" value="1"/>
</dbReference>
<sequence>MITLQQFRQLVPNTKYPQQWYDTLFGKQTELGGKTLLDEYEINNPKRIAAFMAQCGHESGGFVFLTENLNYSAAGLMKTFAKYFPTQELANAYARQPDKIANRVYANRMGNGDEASGEGAVYKGRGLIQVTGKDNYFWFASSLNITPQEAAEYMQTFEGAAQSACWYWETASLNKLADAGDILTMTKRINGGTIGLEDRKKHYEHALHVLGA</sequence>
<dbReference type="InterPro" id="IPR052354">
    <property type="entry name" value="Cell_Wall_Dynamics_Protein"/>
</dbReference>
<dbReference type="InterPro" id="IPR023346">
    <property type="entry name" value="Lysozyme-like_dom_sf"/>
</dbReference>
<accession>A0A6J5NJ46</accession>